<gene>
    <name evidence="5" type="ORF">SBA1_430029</name>
</gene>
<dbReference type="InterPro" id="IPR051011">
    <property type="entry name" value="Metal_resp_trans_reg"/>
</dbReference>
<evidence type="ECO:0000256" key="3">
    <source>
        <dbReference type="ARBA" id="ARBA00023163"/>
    </source>
</evidence>
<reference evidence="6" key="1">
    <citation type="submission" date="2018-02" db="EMBL/GenBank/DDBJ databases">
        <authorList>
            <person name="Hausmann B."/>
        </authorList>
    </citation>
    <scope>NUCLEOTIDE SEQUENCE [LARGE SCALE GENOMIC DNA]</scope>
    <source>
        <strain evidence="6">Peat soil MAG SbA1</strain>
    </source>
</reference>
<dbReference type="InterPro" id="IPR036390">
    <property type="entry name" value="WH_DNA-bd_sf"/>
</dbReference>
<evidence type="ECO:0000256" key="1">
    <source>
        <dbReference type="ARBA" id="ARBA00023015"/>
    </source>
</evidence>
<dbReference type="NCBIfam" id="NF033788">
    <property type="entry name" value="HTH_metalloreg"/>
    <property type="match status" value="1"/>
</dbReference>
<evidence type="ECO:0000259" key="4">
    <source>
        <dbReference type="PROSITE" id="PS50987"/>
    </source>
</evidence>
<dbReference type="PANTHER" id="PTHR43132:SF2">
    <property type="entry name" value="ARSENICAL RESISTANCE OPERON REPRESSOR ARSR-RELATED"/>
    <property type="match status" value="1"/>
</dbReference>
<dbReference type="EMBL" id="OMOD01000137">
    <property type="protein sequence ID" value="SPF42228.1"/>
    <property type="molecule type" value="Genomic_DNA"/>
</dbReference>
<evidence type="ECO:0000313" key="6">
    <source>
        <dbReference type="Proteomes" id="UP000238701"/>
    </source>
</evidence>
<sequence>MWATSTKVPLLTKSAERVAKYADMFSAMGTEPRLRIMQLLLSAHPEGLVVSDIQSELEIPNSTLSHHLDKLRTEDLVEVKREGTFLRYTANTEALQELLQFLYAECCTRNKALRPQDIVQICK</sequence>
<dbReference type="PRINTS" id="PR00778">
    <property type="entry name" value="HTHARSR"/>
</dbReference>
<dbReference type="CDD" id="cd00090">
    <property type="entry name" value="HTH_ARSR"/>
    <property type="match status" value="1"/>
</dbReference>
<proteinExistence type="predicted"/>
<keyword evidence="1" id="KW-0805">Transcription regulation</keyword>
<keyword evidence="3" id="KW-0804">Transcription</keyword>
<dbReference type="AlphaFoldDB" id="A0A2U3KRD3"/>
<dbReference type="InterPro" id="IPR036388">
    <property type="entry name" value="WH-like_DNA-bd_sf"/>
</dbReference>
<dbReference type="Gene3D" id="1.10.10.10">
    <property type="entry name" value="Winged helix-like DNA-binding domain superfamily/Winged helix DNA-binding domain"/>
    <property type="match status" value="1"/>
</dbReference>
<dbReference type="SMART" id="SM00418">
    <property type="entry name" value="HTH_ARSR"/>
    <property type="match status" value="1"/>
</dbReference>
<dbReference type="PROSITE" id="PS50987">
    <property type="entry name" value="HTH_ARSR_2"/>
    <property type="match status" value="1"/>
</dbReference>
<dbReference type="OrthoDB" id="9794330at2"/>
<dbReference type="Proteomes" id="UP000238701">
    <property type="component" value="Unassembled WGS sequence"/>
</dbReference>
<dbReference type="InterPro" id="IPR011991">
    <property type="entry name" value="ArsR-like_HTH"/>
</dbReference>
<protein>
    <submittedName>
        <fullName evidence="5">Transcriptional regulator, ArsR family</fullName>
    </submittedName>
</protein>
<name>A0A2U3KRD3_9BACT</name>
<feature type="domain" description="HTH arsR-type" evidence="4">
    <location>
        <begin position="13"/>
        <end position="110"/>
    </location>
</feature>
<keyword evidence="2" id="KW-0238">DNA-binding</keyword>
<dbReference type="GO" id="GO:0003700">
    <property type="term" value="F:DNA-binding transcription factor activity"/>
    <property type="evidence" value="ECO:0007669"/>
    <property type="project" value="InterPro"/>
</dbReference>
<evidence type="ECO:0000256" key="2">
    <source>
        <dbReference type="ARBA" id="ARBA00023125"/>
    </source>
</evidence>
<dbReference type="PANTHER" id="PTHR43132">
    <property type="entry name" value="ARSENICAL RESISTANCE OPERON REPRESSOR ARSR-RELATED"/>
    <property type="match status" value="1"/>
</dbReference>
<organism evidence="5 6">
    <name type="scientific">Candidatus Sulfotelmatobacter kueseliae</name>
    <dbReference type="NCBI Taxonomy" id="2042962"/>
    <lineage>
        <taxon>Bacteria</taxon>
        <taxon>Pseudomonadati</taxon>
        <taxon>Acidobacteriota</taxon>
        <taxon>Terriglobia</taxon>
        <taxon>Terriglobales</taxon>
        <taxon>Candidatus Korobacteraceae</taxon>
        <taxon>Candidatus Sulfotelmatobacter</taxon>
    </lineage>
</organism>
<dbReference type="GO" id="GO:0003677">
    <property type="term" value="F:DNA binding"/>
    <property type="evidence" value="ECO:0007669"/>
    <property type="project" value="UniProtKB-KW"/>
</dbReference>
<dbReference type="InterPro" id="IPR001845">
    <property type="entry name" value="HTH_ArsR_DNA-bd_dom"/>
</dbReference>
<dbReference type="Pfam" id="PF12840">
    <property type="entry name" value="HTH_20"/>
    <property type="match status" value="1"/>
</dbReference>
<dbReference type="SUPFAM" id="SSF46785">
    <property type="entry name" value="Winged helix' DNA-binding domain"/>
    <property type="match status" value="1"/>
</dbReference>
<accession>A0A2U3KRD3</accession>
<evidence type="ECO:0000313" key="5">
    <source>
        <dbReference type="EMBL" id="SPF42228.1"/>
    </source>
</evidence>